<evidence type="ECO:0000256" key="2">
    <source>
        <dbReference type="ARBA" id="ARBA00005712"/>
    </source>
</evidence>
<dbReference type="PANTHER" id="PTHR13822">
    <property type="entry name" value="ATP SYNTHASE DELTA/EPSILON CHAIN"/>
    <property type="match status" value="1"/>
</dbReference>
<dbReference type="InterPro" id="IPR036771">
    <property type="entry name" value="ATPsynth_dsu/esu_N"/>
</dbReference>
<dbReference type="RefSeq" id="WP_077685554.1">
    <property type="nucleotide sequence ID" value="NZ_CP019606.1"/>
</dbReference>
<feature type="domain" description="ATP synthase F1 complex delta/epsilon subunit N-terminal" evidence="10">
    <location>
        <begin position="6"/>
        <end position="84"/>
    </location>
</feature>
<accession>A0A1Q2CM84</accession>
<dbReference type="GO" id="GO:0005524">
    <property type="term" value="F:ATP binding"/>
    <property type="evidence" value="ECO:0007669"/>
    <property type="project" value="UniProtKB-UniRule"/>
</dbReference>
<evidence type="ECO:0000259" key="10">
    <source>
        <dbReference type="Pfam" id="PF02823"/>
    </source>
</evidence>
<reference evidence="12" key="1">
    <citation type="submission" date="2017-02" db="EMBL/GenBank/DDBJ databases">
        <title>Tessaracoccus aquaemaris sp. nov., isolated from the intestine of a Korean rockfish, Sebastes schlegelii, in a marine aquaculture pond.</title>
        <authorList>
            <person name="Tak E.J."/>
            <person name="Bae J.-W."/>
        </authorList>
    </citation>
    <scope>NUCLEOTIDE SEQUENCE [LARGE SCALE GENOMIC DNA]</scope>
    <source>
        <strain evidence="12">NSG39</strain>
    </source>
</reference>
<dbReference type="AlphaFoldDB" id="A0A1Q2CM84"/>
<comment type="similarity">
    <text evidence="2 8 9">Belongs to the ATPase epsilon chain family.</text>
</comment>
<dbReference type="InterPro" id="IPR020546">
    <property type="entry name" value="ATP_synth_F1_dsu/esu_N"/>
</dbReference>
<dbReference type="Gene3D" id="2.60.15.10">
    <property type="entry name" value="F0F1 ATP synthase delta/epsilon subunit, N-terminal"/>
    <property type="match status" value="1"/>
</dbReference>
<evidence type="ECO:0000256" key="1">
    <source>
        <dbReference type="ARBA" id="ARBA00004202"/>
    </source>
</evidence>
<keyword evidence="5 8" id="KW-0472">Membrane</keyword>
<evidence type="ECO:0000256" key="8">
    <source>
        <dbReference type="HAMAP-Rule" id="MF_00530"/>
    </source>
</evidence>
<proteinExistence type="inferred from homology"/>
<dbReference type="PANTHER" id="PTHR13822:SF10">
    <property type="entry name" value="ATP SYNTHASE EPSILON CHAIN, CHLOROPLASTIC"/>
    <property type="match status" value="1"/>
</dbReference>
<keyword evidence="6 8" id="KW-0139">CF(1)</keyword>
<organism evidence="11 12">
    <name type="scientific">Tessaracoccus aquimaris</name>
    <dbReference type="NCBI Taxonomy" id="1332264"/>
    <lineage>
        <taxon>Bacteria</taxon>
        <taxon>Bacillati</taxon>
        <taxon>Actinomycetota</taxon>
        <taxon>Actinomycetes</taxon>
        <taxon>Propionibacteriales</taxon>
        <taxon>Propionibacteriaceae</taxon>
        <taxon>Tessaracoccus</taxon>
    </lineage>
</organism>
<dbReference type="GO" id="GO:0005886">
    <property type="term" value="C:plasma membrane"/>
    <property type="evidence" value="ECO:0007669"/>
    <property type="project" value="UniProtKB-SubCell"/>
</dbReference>
<dbReference type="KEGG" id="tes:BW730_06600"/>
<keyword evidence="8" id="KW-0375">Hydrogen ion transport</keyword>
<keyword evidence="12" id="KW-1185">Reference proteome</keyword>
<dbReference type="HAMAP" id="MF_00530">
    <property type="entry name" value="ATP_synth_epsil_bac"/>
    <property type="match status" value="1"/>
</dbReference>
<keyword evidence="4 8" id="KW-0406">Ion transport</keyword>
<comment type="subunit">
    <text evidence="8 9">F-type ATPases have 2 components, CF(1) - the catalytic core - and CF(0) - the membrane proton channel. CF(1) has five subunits: alpha(3), beta(3), gamma(1), delta(1), epsilon(1). CF(0) has three main subunits: a, b and c.</text>
</comment>
<evidence type="ECO:0000313" key="12">
    <source>
        <dbReference type="Proteomes" id="UP000188145"/>
    </source>
</evidence>
<evidence type="ECO:0000313" key="11">
    <source>
        <dbReference type="EMBL" id="AQP47223.1"/>
    </source>
</evidence>
<evidence type="ECO:0000256" key="6">
    <source>
        <dbReference type="ARBA" id="ARBA00023196"/>
    </source>
</evidence>
<comment type="function">
    <text evidence="8">Produces ATP from ADP in the presence of a proton gradient across the membrane.</text>
</comment>
<dbReference type="EMBL" id="CP019606">
    <property type="protein sequence ID" value="AQP47223.1"/>
    <property type="molecule type" value="Genomic_DNA"/>
</dbReference>
<sequence>MERPPLEVEVVSADRVVWSGDAINVIARTVEGDIGILPGHEPLLALLVPGVVEVVTADGRSESIAIDGGFISVAHGHVSVLSQMAQPGQEVSLDLARKQASTLEDKALKGEADDDELHHLRILQAQIRAGESVKNTN</sequence>
<evidence type="ECO:0000256" key="3">
    <source>
        <dbReference type="ARBA" id="ARBA00022448"/>
    </source>
</evidence>
<dbReference type="OrthoDB" id="9791445at2"/>
<keyword evidence="7 8" id="KW-0066">ATP synthesis</keyword>
<keyword evidence="8" id="KW-1003">Cell membrane</keyword>
<dbReference type="InterPro" id="IPR001469">
    <property type="entry name" value="ATP_synth_F1_dsu/esu"/>
</dbReference>
<dbReference type="SUPFAM" id="SSF51344">
    <property type="entry name" value="Epsilon subunit of F1F0-ATP synthase N-terminal domain"/>
    <property type="match status" value="1"/>
</dbReference>
<evidence type="ECO:0000256" key="9">
    <source>
        <dbReference type="RuleBase" id="RU003656"/>
    </source>
</evidence>
<keyword evidence="3 8" id="KW-0813">Transport</keyword>
<evidence type="ECO:0000256" key="7">
    <source>
        <dbReference type="ARBA" id="ARBA00023310"/>
    </source>
</evidence>
<evidence type="ECO:0000256" key="4">
    <source>
        <dbReference type="ARBA" id="ARBA00023065"/>
    </source>
</evidence>
<dbReference type="Proteomes" id="UP000188145">
    <property type="component" value="Chromosome"/>
</dbReference>
<dbReference type="NCBIfam" id="TIGR01216">
    <property type="entry name" value="ATP_synt_epsi"/>
    <property type="match status" value="1"/>
</dbReference>
<dbReference type="CDD" id="cd12152">
    <property type="entry name" value="F1-ATPase_delta"/>
    <property type="match status" value="1"/>
</dbReference>
<dbReference type="GO" id="GO:0046933">
    <property type="term" value="F:proton-transporting ATP synthase activity, rotational mechanism"/>
    <property type="evidence" value="ECO:0007669"/>
    <property type="project" value="UniProtKB-UniRule"/>
</dbReference>
<dbReference type="Pfam" id="PF02823">
    <property type="entry name" value="ATP-synt_DE_N"/>
    <property type="match status" value="1"/>
</dbReference>
<dbReference type="GO" id="GO:0045259">
    <property type="term" value="C:proton-transporting ATP synthase complex"/>
    <property type="evidence" value="ECO:0007669"/>
    <property type="project" value="UniProtKB-KW"/>
</dbReference>
<dbReference type="NCBIfam" id="NF009977">
    <property type="entry name" value="PRK13442.1"/>
    <property type="match status" value="1"/>
</dbReference>
<comment type="subcellular location">
    <subcellularLocation>
        <location evidence="1 8">Cell membrane</location>
        <topology evidence="1 8">Peripheral membrane protein</topology>
    </subcellularLocation>
</comment>
<protein>
    <recommendedName>
        <fullName evidence="8">ATP synthase epsilon chain</fullName>
    </recommendedName>
    <alternativeName>
        <fullName evidence="8">ATP synthase F1 sector epsilon subunit</fullName>
    </alternativeName>
    <alternativeName>
        <fullName evidence="8">F-ATPase epsilon subunit</fullName>
    </alternativeName>
</protein>
<dbReference type="STRING" id="1332264.BW730_06600"/>
<gene>
    <name evidence="8" type="primary">atpC</name>
    <name evidence="11" type="ORF">BW730_06600</name>
</gene>
<evidence type="ECO:0000256" key="5">
    <source>
        <dbReference type="ARBA" id="ARBA00023136"/>
    </source>
</evidence>
<name>A0A1Q2CM84_9ACTN</name>